<evidence type="ECO:0000313" key="1">
    <source>
        <dbReference type="EMBL" id="GIZ52715.1"/>
    </source>
</evidence>
<gene>
    <name evidence="1" type="ORF">NCCP691_27290</name>
</gene>
<organism evidence="1 2">
    <name type="scientific">Noviherbaspirillum aridicola</name>
    <dbReference type="NCBI Taxonomy" id="2849687"/>
    <lineage>
        <taxon>Bacteria</taxon>
        <taxon>Pseudomonadati</taxon>
        <taxon>Pseudomonadota</taxon>
        <taxon>Betaproteobacteria</taxon>
        <taxon>Burkholderiales</taxon>
        <taxon>Oxalobacteraceae</taxon>
        <taxon>Noviherbaspirillum</taxon>
    </lineage>
</organism>
<sequence length="60" mass="6416">MQNQGGDARTLPACQPVWVRLNPLVSRCARLSSAPGNSGESGQAIERCARLDCLFGFRPG</sequence>
<dbReference type="EMBL" id="BPMK01000011">
    <property type="protein sequence ID" value="GIZ52715.1"/>
    <property type="molecule type" value="Genomic_DNA"/>
</dbReference>
<reference evidence="1 2" key="1">
    <citation type="journal article" date="2022" name="Int. J. Syst. Evol. Microbiol.">
        <title>Noviherbaspirillum aridicola sp. nov., isolated from an arid soil in Pakistan.</title>
        <authorList>
            <person name="Khan I.U."/>
            <person name="Saqib M."/>
            <person name="Amin A."/>
            <person name="Hussain F."/>
            <person name="Li L."/>
            <person name="Liu Y.H."/>
            <person name="Fang B.Z."/>
            <person name="Ahmed I."/>
            <person name="Li W.J."/>
        </authorList>
    </citation>
    <scope>NUCLEOTIDE SEQUENCE [LARGE SCALE GENOMIC DNA]</scope>
    <source>
        <strain evidence="1 2">NCCP-691</strain>
    </source>
</reference>
<keyword evidence="2" id="KW-1185">Reference proteome</keyword>
<proteinExistence type="predicted"/>
<comment type="caution">
    <text evidence="1">The sequence shown here is derived from an EMBL/GenBank/DDBJ whole genome shotgun (WGS) entry which is preliminary data.</text>
</comment>
<name>A0ABQ4Q7D0_9BURK</name>
<protein>
    <submittedName>
        <fullName evidence="1">Uncharacterized protein</fullName>
    </submittedName>
</protein>
<dbReference type="RefSeq" id="WP_220809129.1">
    <property type="nucleotide sequence ID" value="NZ_BPMK01000011.1"/>
</dbReference>
<accession>A0ABQ4Q7D0</accession>
<evidence type="ECO:0000313" key="2">
    <source>
        <dbReference type="Proteomes" id="UP000887222"/>
    </source>
</evidence>
<dbReference type="Proteomes" id="UP000887222">
    <property type="component" value="Unassembled WGS sequence"/>
</dbReference>